<dbReference type="Gene3D" id="3.40.50.300">
    <property type="entry name" value="P-loop containing nucleotide triphosphate hydrolases"/>
    <property type="match status" value="2"/>
</dbReference>
<dbReference type="Proteomes" id="UP000656804">
    <property type="component" value="Unassembled WGS sequence"/>
</dbReference>
<evidence type="ECO:0000256" key="1">
    <source>
        <dbReference type="ARBA" id="ARBA00004202"/>
    </source>
</evidence>
<dbReference type="EMBL" id="JADIVZ010000001">
    <property type="protein sequence ID" value="MBF4160779.1"/>
    <property type="molecule type" value="Genomic_DNA"/>
</dbReference>
<dbReference type="SUPFAM" id="SSF52540">
    <property type="entry name" value="P-loop containing nucleoside triphosphate hydrolases"/>
    <property type="match status" value="2"/>
</dbReference>
<evidence type="ECO:0000256" key="6">
    <source>
        <dbReference type="ARBA" id="ARBA00022840"/>
    </source>
</evidence>
<reference evidence="9" key="1">
    <citation type="submission" date="2020-11" db="EMBL/GenBank/DDBJ databases">
        <title>Nocardioides sp. CBS4Y-1, whole genome shotgun sequence.</title>
        <authorList>
            <person name="Tuo L."/>
        </authorList>
    </citation>
    <scope>NUCLEOTIDE SEQUENCE</scope>
    <source>
        <strain evidence="9">CBS4Y-1</strain>
    </source>
</reference>
<dbReference type="InterPro" id="IPR003593">
    <property type="entry name" value="AAA+_ATPase"/>
</dbReference>
<comment type="caution">
    <text evidence="9">The sequence shown here is derived from an EMBL/GenBank/DDBJ whole genome shotgun (WGS) entry which is preliminary data.</text>
</comment>
<evidence type="ECO:0000256" key="7">
    <source>
        <dbReference type="ARBA" id="ARBA00023136"/>
    </source>
</evidence>
<feature type="domain" description="ABC transporter" evidence="8">
    <location>
        <begin position="290"/>
        <end position="537"/>
    </location>
</feature>
<dbReference type="GO" id="GO:0015833">
    <property type="term" value="P:peptide transport"/>
    <property type="evidence" value="ECO:0007669"/>
    <property type="project" value="InterPro"/>
</dbReference>
<evidence type="ECO:0000259" key="8">
    <source>
        <dbReference type="PROSITE" id="PS50893"/>
    </source>
</evidence>
<keyword evidence="7" id="KW-0472">Membrane</keyword>
<keyword evidence="4" id="KW-1003">Cell membrane</keyword>
<dbReference type="GO" id="GO:0016887">
    <property type="term" value="F:ATP hydrolysis activity"/>
    <property type="evidence" value="ECO:0007669"/>
    <property type="project" value="InterPro"/>
</dbReference>
<feature type="domain" description="ABC transporter" evidence="8">
    <location>
        <begin position="15"/>
        <end position="269"/>
    </location>
</feature>
<protein>
    <submittedName>
        <fullName evidence="9">ABC transporter ATP-binding protein</fullName>
    </submittedName>
</protein>
<dbReference type="InterPro" id="IPR003439">
    <property type="entry name" value="ABC_transporter-like_ATP-bd"/>
</dbReference>
<dbReference type="PANTHER" id="PTHR43297">
    <property type="entry name" value="OLIGOPEPTIDE TRANSPORT ATP-BINDING PROTEIN APPD"/>
    <property type="match status" value="1"/>
</dbReference>
<dbReference type="GO" id="GO:0005524">
    <property type="term" value="F:ATP binding"/>
    <property type="evidence" value="ECO:0007669"/>
    <property type="project" value="UniProtKB-KW"/>
</dbReference>
<dbReference type="AlphaFoldDB" id="A0A930YBT2"/>
<dbReference type="InterPro" id="IPR027417">
    <property type="entry name" value="P-loop_NTPase"/>
</dbReference>
<proteinExistence type="inferred from homology"/>
<keyword evidence="10" id="KW-1185">Reference proteome</keyword>
<sequence>MPNLTKPFKPSAPVLAVDDLRVAIHGREIVHGVSFEVPDGGCLGVVGESGSGKSLTVLSATGLLDIPGASVSGSSRLGGAEGDVRDRVEIVGASRRTLRSVLGRRVGFVFQDPGTSLNPLLTLERQLTEGPEQHLGMTRRAARQHALDLLDAVGVPDPADRLHSYPHQLSGGQRQRVMIAVALACDPDLLIADEPTTALDVTTQAQVIDLVRSMQADRGMGVVWISHDLGVIGQVADEVTVLRQGEAVERNDTLGIFDAPQHDYTRLLLDARPVLGHPRRMPEPAPQPLVGVEDLHVTFTQRADSGTRRILAVQGVSFEVPRGTTLGIVGESGSGKSTIAGVLTRQTPADSGSVRLGDVDVLAAKGKEGRDLKRRIAMVFQDPFAALNPRATVSRSISEPLRVHHLLPKRDVDGRVRELLELVELPADFAERYPHQLSGGQRQRVCIARALACDPDVLILDESTASLDVSIQAKVIDLLLRLQAELELTYLFIAHDLAVVEQISHEVLVMHRGRAVEHRSSAELFADPREGYTRSLLAAIPPVRPRAALG</sequence>
<dbReference type="InterPro" id="IPR013563">
    <property type="entry name" value="Oligopep_ABC_C"/>
</dbReference>
<dbReference type="GO" id="GO:0005886">
    <property type="term" value="C:plasma membrane"/>
    <property type="evidence" value="ECO:0007669"/>
    <property type="project" value="UniProtKB-SubCell"/>
</dbReference>
<dbReference type="SMART" id="SM00382">
    <property type="entry name" value="AAA"/>
    <property type="match status" value="2"/>
</dbReference>
<dbReference type="Pfam" id="PF08352">
    <property type="entry name" value="oligo_HPY"/>
    <property type="match status" value="2"/>
</dbReference>
<evidence type="ECO:0000256" key="3">
    <source>
        <dbReference type="ARBA" id="ARBA00022448"/>
    </source>
</evidence>
<comment type="subcellular location">
    <subcellularLocation>
        <location evidence="1">Cell membrane</location>
        <topology evidence="1">Peripheral membrane protein</topology>
    </subcellularLocation>
</comment>
<comment type="similarity">
    <text evidence="2">Belongs to the ABC transporter superfamily.</text>
</comment>
<evidence type="ECO:0000256" key="2">
    <source>
        <dbReference type="ARBA" id="ARBA00005417"/>
    </source>
</evidence>
<dbReference type="CDD" id="cd03257">
    <property type="entry name" value="ABC_NikE_OppD_transporters"/>
    <property type="match status" value="2"/>
</dbReference>
<gene>
    <name evidence="9" type="ORF">ISG29_03700</name>
</gene>
<name>A0A930YBT2_9ACTN</name>
<dbReference type="NCBIfam" id="NF008453">
    <property type="entry name" value="PRK11308.1"/>
    <property type="match status" value="2"/>
</dbReference>
<evidence type="ECO:0000256" key="5">
    <source>
        <dbReference type="ARBA" id="ARBA00022741"/>
    </source>
</evidence>
<organism evidence="9 10">
    <name type="scientific">Nocardioides acrostichi</name>
    <dbReference type="NCBI Taxonomy" id="2784339"/>
    <lineage>
        <taxon>Bacteria</taxon>
        <taxon>Bacillati</taxon>
        <taxon>Actinomycetota</taxon>
        <taxon>Actinomycetes</taxon>
        <taxon>Propionibacteriales</taxon>
        <taxon>Nocardioidaceae</taxon>
        <taxon>Nocardioides</taxon>
    </lineage>
</organism>
<dbReference type="Pfam" id="PF00005">
    <property type="entry name" value="ABC_tran"/>
    <property type="match status" value="2"/>
</dbReference>
<dbReference type="InterPro" id="IPR017871">
    <property type="entry name" value="ABC_transporter-like_CS"/>
</dbReference>
<dbReference type="InterPro" id="IPR050388">
    <property type="entry name" value="ABC_Ni/Peptide_Import"/>
</dbReference>
<keyword evidence="3" id="KW-0813">Transport</keyword>
<dbReference type="PANTHER" id="PTHR43297:SF2">
    <property type="entry name" value="DIPEPTIDE TRANSPORT ATP-BINDING PROTEIN DPPD"/>
    <property type="match status" value="1"/>
</dbReference>
<dbReference type="PROSITE" id="PS50893">
    <property type="entry name" value="ABC_TRANSPORTER_2"/>
    <property type="match status" value="2"/>
</dbReference>
<dbReference type="RefSeq" id="WP_194501958.1">
    <property type="nucleotide sequence ID" value="NZ_JADIVZ010000001.1"/>
</dbReference>
<keyword evidence="6 9" id="KW-0067">ATP-binding</keyword>
<evidence type="ECO:0000313" key="9">
    <source>
        <dbReference type="EMBL" id="MBF4160779.1"/>
    </source>
</evidence>
<keyword evidence="5" id="KW-0547">Nucleotide-binding</keyword>
<accession>A0A930YBT2</accession>
<evidence type="ECO:0000313" key="10">
    <source>
        <dbReference type="Proteomes" id="UP000656804"/>
    </source>
</evidence>
<evidence type="ECO:0000256" key="4">
    <source>
        <dbReference type="ARBA" id="ARBA00022475"/>
    </source>
</evidence>
<dbReference type="PROSITE" id="PS00211">
    <property type="entry name" value="ABC_TRANSPORTER_1"/>
    <property type="match status" value="2"/>
</dbReference>